<accession>X0YJR3</accession>
<gene>
    <name evidence="1" type="ORF">S01H1_65427</name>
</gene>
<dbReference type="AlphaFoldDB" id="X0YJR3"/>
<proteinExistence type="predicted"/>
<sequence length="236" mass="26286">MVPFQLTFEAEADAVSTRSQVGQLFLEGDRYRFEIETGRRPTALRLDPQGEILAAFFSASHEPKRYLRYQAQDLTLAGEFEAAEAGFRRALRVPVKGPRRRDPLEPPSSSVNGFVEDLRIRLSLARLYLEQGRGGPAGHELDLIDADLTANNEDLLPIERGVLRSWLEVKQGDHGPARRRLKRIVRAAALVSDDDRSGGSSPFQLASERRALTEAYGLLAIAALESDRPGEHRWAA</sequence>
<dbReference type="EMBL" id="BARS01043192">
    <property type="protein sequence ID" value="GAG36991.1"/>
    <property type="molecule type" value="Genomic_DNA"/>
</dbReference>
<feature type="non-terminal residue" evidence="1">
    <location>
        <position position="236"/>
    </location>
</feature>
<evidence type="ECO:0000313" key="1">
    <source>
        <dbReference type="EMBL" id="GAG36991.1"/>
    </source>
</evidence>
<organism evidence="1">
    <name type="scientific">marine sediment metagenome</name>
    <dbReference type="NCBI Taxonomy" id="412755"/>
    <lineage>
        <taxon>unclassified sequences</taxon>
        <taxon>metagenomes</taxon>
        <taxon>ecological metagenomes</taxon>
    </lineage>
</organism>
<name>X0YJR3_9ZZZZ</name>
<comment type="caution">
    <text evidence="1">The sequence shown here is derived from an EMBL/GenBank/DDBJ whole genome shotgun (WGS) entry which is preliminary data.</text>
</comment>
<protein>
    <submittedName>
        <fullName evidence="1">Uncharacterized protein</fullName>
    </submittedName>
</protein>
<reference evidence="1" key="1">
    <citation type="journal article" date="2014" name="Front. Microbiol.">
        <title>High frequency of phylogenetically diverse reductive dehalogenase-homologous genes in deep subseafloor sedimentary metagenomes.</title>
        <authorList>
            <person name="Kawai M."/>
            <person name="Futagami T."/>
            <person name="Toyoda A."/>
            <person name="Takaki Y."/>
            <person name="Nishi S."/>
            <person name="Hori S."/>
            <person name="Arai W."/>
            <person name="Tsubouchi T."/>
            <person name="Morono Y."/>
            <person name="Uchiyama I."/>
            <person name="Ito T."/>
            <person name="Fujiyama A."/>
            <person name="Inagaki F."/>
            <person name="Takami H."/>
        </authorList>
    </citation>
    <scope>NUCLEOTIDE SEQUENCE</scope>
    <source>
        <strain evidence="1">Expedition CK06-06</strain>
    </source>
</reference>